<sequence length="117" mass="13141">MGLIRIAGWKRVFRAKMAKKQPLMRPEAISGACAYGARLRRIAKRANQENIVSETVAGEYYSERLEEAKNIALGWRIVGQVPPQNLAEAMLMLRDSSAFAAKVCDLLTEELSMCQKR</sequence>
<evidence type="ECO:0000313" key="1">
    <source>
        <dbReference type="EMBL" id="CCG87029.1"/>
    </source>
</evidence>
<gene>
    <name evidence="1" type="ORF">EPIR_1664</name>
</gene>
<dbReference type="AlphaFoldDB" id="V5Z7V7"/>
<dbReference type="EMBL" id="CAHS01000014">
    <property type="protein sequence ID" value="CCG87029.1"/>
    <property type="molecule type" value="Genomic_DNA"/>
</dbReference>
<comment type="caution">
    <text evidence="1">The sequence shown here is derived from an EMBL/GenBank/DDBJ whole genome shotgun (WGS) entry which is preliminary data.</text>
</comment>
<name>V5Z7V7_9GAMM</name>
<reference evidence="1 2" key="1">
    <citation type="journal article" date="2013" name="Syst. Appl. Microbiol.">
        <title>Phylogenetic position and virulence apparatus of the pear flower necrosis pathogen Erwinia piriflorinigrans CFBP 5888T as assessed by comparative genomics.</title>
        <authorList>
            <person name="Smits T.H."/>
            <person name="Rezzonico F."/>
            <person name="Lopez M.M."/>
            <person name="Blom J."/>
            <person name="Goesmann A."/>
            <person name="Frey J.E."/>
            <person name="Duffy B."/>
        </authorList>
    </citation>
    <scope>NUCLEOTIDE SEQUENCE [LARGE SCALE GENOMIC DNA]</scope>
    <source>
        <strain evidence="2">CFBP5888</strain>
    </source>
</reference>
<dbReference type="Proteomes" id="UP000018217">
    <property type="component" value="Unassembled WGS sequence"/>
</dbReference>
<accession>V5Z7V7</accession>
<keyword evidence="2" id="KW-1185">Reference proteome</keyword>
<evidence type="ECO:0000313" key="2">
    <source>
        <dbReference type="Proteomes" id="UP000018217"/>
    </source>
</evidence>
<dbReference type="STRING" id="1161919.EPIR_1664"/>
<protein>
    <submittedName>
        <fullName evidence="1">Uncharacterized protein</fullName>
    </submittedName>
</protein>
<organism evidence="1 2">
    <name type="scientific">Erwinia piriflorinigrans CFBP 5888</name>
    <dbReference type="NCBI Taxonomy" id="1161919"/>
    <lineage>
        <taxon>Bacteria</taxon>
        <taxon>Pseudomonadati</taxon>
        <taxon>Pseudomonadota</taxon>
        <taxon>Gammaproteobacteria</taxon>
        <taxon>Enterobacterales</taxon>
        <taxon>Erwiniaceae</taxon>
        <taxon>Erwinia</taxon>
    </lineage>
</organism>
<proteinExistence type="predicted"/>